<sequence length="337" mass="36755">MVKKPGLVASLIGCVLPDLHASISNGVASLQRLIIMGVWLTVACYLIAFSPAAALFCRFVAKDPLRIILFVLGAFFWLASLLLSSFIWLAISMLWNALPLAVFCSIILQDAARVFYFWLLKKAQSGLNKITKPGSVSIAPGVSDLHNARHMLALVCGLGMGVMAALLLTMNVFAEFAGPGTIGLPRAMREGHRDVNSAGTNLPLYYALSGCFTTLFNVAWTIMIWDSCHKVNKTPYWAIPGIAATASHAAASALSWYNSAGYQPAVLIAQACLLLICILYCNYITGSTPKAILDGVQSALIDWVTLKWVREKFFKKRETPFSGVEEMEAEERREVDA</sequence>
<feature type="transmembrane region" description="Helical" evidence="7">
    <location>
        <begin position="37"/>
        <end position="60"/>
    </location>
</feature>
<evidence type="ECO:0000256" key="1">
    <source>
        <dbReference type="ARBA" id="ARBA00004141"/>
    </source>
</evidence>
<comment type="caution">
    <text evidence="8">The sequence shown here is derived from an EMBL/GenBank/DDBJ whole genome shotgun (WGS) entry which is preliminary data.</text>
</comment>
<feature type="transmembrane region" description="Helical" evidence="7">
    <location>
        <begin position="152"/>
        <end position="174"/>
    </location>
</feature>
<evidence type="ECO:0000256" key="3">
    <source>
        <dbReference type="ARBA" id="ARBA00022692"/>
    </source>
</evidence>
<keyword evidence="4" id="KW-0914">Notch signaling pathway</keyword>
<evidence type="ECO:0000256" key="5">
    <source>
        <dbReference type="ARBA" id="ARBA00022989"/>
    </source>
</evidence>
<feature type="transmembrane region" description="Helical" evidence="7">
    <location>
        <begin position="67"/>
        <end position="91"/>
    </location>
</feature>
<comment type="similarity">
    <text evidence="2">Belongs to the APH-1 family.</text>
</comment>
<keyword evidence="3 7" id="KW-0812">Transmembrane</keyword>
<dbReference type="Pfam" id="PF06105">
    <property type="entry name" value="Aph-1"/>
    <property type="match status" value="1"/>
</dbReference>
<dbReference type="GO" id="GO:0007219">
    <property type="term" value="P:Notch signaling pathway"/>
    <property type="evidence" value="ECO:0007669"/>
    <property type="project" value="UniProtKB-KW"/>
</dbReference>
<proteinExistence type="inferred from homology"/>
<dbReference type="PANTHER" id="PTHR12889">
    <property type="entry name" value="GAMMA-SECRETASE SUBUNIT APH-1"/>
    <property type="match status" value="1"/>
</dbReference>
<evidence type="ECO:0000313" key="8">
    <source>
        <dbReference type="EMBL" id="CAJ0604579.1"/>
    </source>
</evidence>
<feature type="transmembrane region" description="Helical" evidence="7">
    <location>
        <begin position="262"/>
        <end position="283"/>
    </location>
</feature>
<keyword evidence="9" id="KW-1185">Reference proteome</keyword>
<accession>A0AA36M9L0</accession>
<keyword evidence="5 7" id="KW-1133">Transmembrane helix</keyword>
<dbReference type="InterPro" id="IPR009294">
    <property type="entry name" value="Aph-1"/>
</dbReference>
<name>A0AA36M9L0_CYLNA</name>
<dbReference type="GO" id="GO:0016020">
    <property type="term" value="C:membrane"/>
    <property type="evidence" value="ECO:0007669"/>
    <property type="project" value="UniProtKB-SubCell"/>
</dbReference>
<evidence type="ECO:0000256" key="4">
    <source>
        <dbReference type="ARBA" id="ARBA00022976"/>
    </source>
</evidence>
<dbReference type="Proteomes" id="UP001176961">
    <property type="component" value="Unassembled WGS sequence"/>
</dbReference>
<gene>
    <name evidence="8" type="ORF">CYNAS_LOCUS16562</name>
</gene>
<feature type="transmembrane region" description="Helical" evidence="7">
    <location>
        <begin position="237"/>
        <end position="256"/>
    </location>
</feature>
<dbReference type="AlphaFoldDB" id="A0AA36M9L0"/>
<reference evidence="8" key="1">
    <citation type="submission" date="2023-07" db="EMBL/GenBank/DDBJ databases">
        <authorList>
            <consortium name="CYATHOMIX"/>
        </authorList>
    </citation>
    <scope>NUCLEOTIDE SEQUENCE</scope>
    <source>
        <strain evidence="8">N/A</strain>
    </source>
</reference>
<evidence type="ECO:0000256" key="6">
    <source>
        <dbReference type="ARBA" id="ARBA00023136"/>
    </source>
</evidence>
<dbReference type="GO" id="GO:0016485">
    <property type="term" value="P:protein processing"/>
    <property type="evidence" value="ECO:0007669"/>
    <property type="project" value="InterPro"/>
</dbReference>
<protein>
    <submittedName>
        <fullName evidence="8">Uncharacterized protein</fullName>
    </submittedName>
</protein>
<dbReference type="EMBL" id="CATQJL010000305">
    <property type="protein sequence ID" value="CAJ0604579.1"/>
    <property type="molecule type" value="Genomic_DNA"/>
</dbReference>
<feature type="transmembrane region" description="Helical" evidence="7">
    <location>
        <begin position="204"/>
        <end position="225"/>
    </location>
</feature>
<organism evidence="8 9">
    <name type="scientific">Cylicocyclus nassatus</name>
    <name type="common">Nematode worm</name>
    <dbReference type="NCBI Taxonomy" id="53992"/>
    <lineage>
        <taxon>Eukaryota</taxon>
        <taxon>Metazoa</taxon>
        <taxon>Ecdysozoa</taxon>
        <taxon>Nematoda</taxon>
        <taxon>Chromadorea</taxon>
        <taxon>Rhabditida</taxon>
        <taxon>Rhabditina</taxon>
        <taxon>Rhabditomorpha</taxon>
        <taxon>Strongyloidea</taxon>
        <taxon>Strongylidae</taxon>
        <taxon>Cylicocyclus</taxon>
    </lineage>
</organism>
<keyword evidence="6 7" id="KW-0472">Membrane</keyword>
<comment type="subcellular location">
    <subcellularLocation>
        <location evidence="1">Membrane</location>
        <topology evidence="1">Multi-pass membrane protein</topology>
    </subcellularLocation>
</comment>
<evidence type="ECO:0000256" key="7">
    <source>
        <dbReference type="SAM" id="Phobius"/>
    </source>
</evidence>
<evidence type="ECO:0000313" key="9">
    <source>
        <dbReference type="Proteomes" id="UP001176961"/>
    </source>
</evidence>
<feature type="transmembrane region" description="Helical" evidence="7">
    <location>
        <begin position="97"/>
        <end position="119"/>
    </location>
</feature>
<evidence type="ECO:0000256" key="2">
    <source>
        <dbReference type="ARBA" id="ARBA00005577"/>
    </source>
</evidence>